<gene>
    <name evidence="3" type="ORF">IAA64_03290</name>
</gene>
<name>A0A9D1P5K3_9FIRM</name>
<comment type="caution">
    <text evidence="3">The sequence shown here is derived from an EMBL/GenBank/DDBJ whole genome shotgun (WGS) entry which is preliminary data.</text>
</comment>
<proteinExistence type="predicted"/>
<keyword evidence="2" id="KW-0732">Signal</keyword>
<protein>
    <submittedName>
        <fullName evidence="3">Uncharacterized protein</fullName>
    </submittedName>
</protein>
<evidence type="ECO:0000256" key="2">
    <source>
        <dbReference type="SAM" id="SignalP"/>
    </source>
</evidence>
<evidence type="ECO:0000313" key="3">
    <source>
        <dbReference type="EMBL" id="HIV26969.1"/>
    </source>
</evidence>
<dbReference type="AlphaFoldDB" id="A0A9D1P5K3"/>
<feature type="chain" id="PRO_5039018043" evidence="2">
    <location>
        <begin position="21"/>
        <end position="81"/>
    </location>
</feature>
<accession>A0A9D1P5K3</accession>
<dbReference type="EMBL" id="DVOT01000059">
    <property type="protein sequence ID" value="HIV26969.1"/>
    <property type="molecule type" value="Genomic_DNA"/>
</dbReference>
<evidence type="ECO:0000313" key="4">
    <source>
        <dbReference type="Proteomes" id="UP000886884"/>
    </source>
</evidence>
<reference evidence="3" key="1">
    <citation type="submission" date="2020-10" db="EMBL/GenBank/DDBJ databases">
        <authorList>
            <person name="Gilroy R."/>
        </authorList>
    </citation>
    <scope>NUCLEOTIDE SEQUENCE</scope>
    <source>
        <strain evidence="3">CHK183-6373</strain>
    </source>
</reference>
<feature type="compositionally biased region" description="Polar residues" evidence="1">
    <location>
        <begin position="43"/>
        <end position="60"/>
    </location>
</feature>
<feature type="signal peptide" evidence="2">
    <location>
        <begin position="1"/>
        <end position="20"/>
    </location>
</feature>
<sequence>MKRWIAWLLAALLCLPVALAEPAGEGTQEGGNVLDQFFVTEGNEPTQPGGESTQPGSEPTQPGGELTQPGSEPTQPGGEPT</sequence>
<reference evidence="3" key="2">
    <citation type="journal article" date="2021" name="PeerJ">
        <title>Extensive microbial diversity within the chicken gut microbiome revealed by metagenomics and culture.</title>
        <authorList>
            <person name="Gilroy R."/>
            <person name="Ravi A."/>
            <person name="Getino M."/>
            <person name="Pursley I."/>
            <person name="Horton D.L."/>
            <person name="Alikhan N.F."/>
            <person name="Baker D."/>
            <person name="Gharbi K."/>
            <person name="Hall N."/>
            <person name="Watson M."/>
            <person name="Adriaenssens E.M."/>
            <person name="Foster-Nyarko E."/>
            <person name="Jarju S."/>
            <person name="Secka A."/>
            <person name="Antonio M."/>
            <person name="Oren A."/>
            <person name="Chaudhuri R.R."/>
            <person name="La Ragione R."/>
            <person name="Hildebrand F."/>
            <person name="Pallen M.J."/>
        </authorList>
    </citation>
    <scope>NUCLEOTIDE SEQUENCE</scope>
    <source>
        <strain evidence="3">CHK183-6373</strain>
    </source>
</reference>
<feature type="non-terminal residue" evidence="3">
    <location>
        <position position="81"/>
    </location>
</feature>
<dbReference type="Proteomes" id="UP000886884">
    <property type="component" value="Unassembled WGS sequence"/>
</dbReference>
<feature type="region of interest" description="Disordered" evidence="1">
    <location>
        <begin position="23"/>
        <end position="81"/>
    </location>
</feature>
<evidence type="ECO:0000256" key="1">
    <source>
        <dbReference type="SAM" id="MobiDB-lite"/>
    </source>
</evidence>
<organism evidence="3 4">
    <name type="scientific">Candidatus Ornithocaccomicrobium faecavium</name>
    <dbReference type="NCBI Taxonomy" id="2840890"/>
    <lineage>
        <taxon>Bacteria</taxon>
        <taxon>Bacillati</taxon>
        <taxon>Bacillota</taxon>
        <taxon>Clostridia</taxon>
        <taxon>Candidatus Ornithocaccomicrobium</taxon>
    </lineage>
</organism>